<evidence type="ECO:0000313" key="11">
    <source>
        <dbReference type="Proteomes" id="UP000240815"/>
    </source>
</evidence>
<protein>
    <recommendedName>
        <fullName evidence="9">Endonuclease/exonuclease/phosphatase domain-containing protein</fullName>
    </recommendedName>
</protein>
<dbReference type="Gene3D" id="3.60.10.10">
    <property type="entry name" value="Endonuclease/exonuclease/phosphatase"/>
    <property type="match status" value="1"/>
</dbReference>
<dbReference type="GO" id="GO:0004518">
    <property type="term" value="F:nuclease activity"/>
    <property type="evidence" value="ECO:0007669"/>
    <property type="project" value="UniProtKB-KW"/>
</dbReference>
<dbReference type="Pfam" id="PF03372">
    <property type="entry name" value="Exo_endo_phos"/>
    <property type="match status" value="1"/>
</dbReference>
<evidence type="ECO:0000256" key="5">
    <source>
        <dbReference type="ARBA" id="ARBA00022763"/>
    </source>
</evidence>
<evidence type="ECO:0000256" key="1">
    <source>
        <dbReference type="ARBA" id="ARBA00001936"/>
    </source>
</evidence>
<organism evidence="10 11">
    <name type="scientific">Citrobacter phage vB_CroP_CrRp3</name>
    <dbReference type="NCBI Taxonomy" id="2079275"/>
    <lineage>
        <taxon>Viruses</taxon>
        <taxon>Duplodnaviria</taxon>
        <taxon>Heunggongvirae</taxon>
        <taxon>Uroviricota</taxon>
        <taxon>Caudoviricetes</taxon>
        <taxon>Autographivirales</taxon>
        <taxon>Autosignataviridae</taxon>
        <taxon>Molineuxvirinae</taxon>
        <taxon>Rodentiumvirus</taxon>
        <taxon>Rodentiumvirus CrRp3</taxon>
        <taxon>Vectrevirus CrRp3</taxon>
    </lineage>
</organism>
<keyword evidence="4" id="KW-0479">Metal-binding</keyword>
<accession>A0A2K9VAX6</accession>
<dbReference type="SUPFAM" id="SSF56219">
    <property type="entry name" value="DNase I-like"/>
    <property type="match status" value="1"/>
</dbReference>
<dbReference type="PANTHER" id="PTHR15822">
    <property type="entry name" value="TRAF AND TNF RECEPTOR-ASSOCIATED PROTEIN"/>
    <property type="match status" value="1"/>
</dbReference>
<dbReference type="InterPro" id="IPR051547">
    <property type="entry name" value="TDP2-like"/>
</dbReference>
<gene>
    <name evidence="10" type="ORF">CrRp3_cds10</name>
</gene>
<dbReference type="InterPro" id="IPR005135">
    <property type="entry name" value="Endo/exonuclease/phosphatase"/>
</dbReference>
<evidence type="ECO:0000256" key="7">
    <source>
        <dbReference type="ARBA" id="ARBA00022842"/>
    </source>
</evidence>
<evidence type="ECO:0000256" key="4">
    <source>
        <dbReference type="ARBA" id="ARBA00022723"/>
    </source>
</evidence>
<keyword evidence="5" id="KW-0227">DNA damage</keyword>
<comment type="cofactor">
    <cofactor evidence="1">
        <name>Mn(2+)</name>
        <dbReference type="ChEBI" id="CHEBI:29035"/>
    </cofactor>
</comment>
<dbReference type="PANTHER" id="PTHR15822:SF4">
    <property type="entry name" value="TYROSYL-DNA PHOSPHODIESTERASE 2"/>
    <property type="match status" value="1"/>
</dbReference>
<keyword evidence="8" id="KW-0234">DNA repair</keyword>
<dbReference type="GO" id="GO:0070260">
    <property type="term" value="F:5'-tyrosyl-DNA phosphodiesterase activity"/>
    <property type="evidence" value="ECO:0007669"/>
    <property type="project" value="TreeGrafter"/>
</dbReference>
<keyword evidence="11" id="KW-1185">Reference proteome</keyword>
<evidence type="ECO:0000256" key="8">
    <source>
        <dbReference type="ARBA" id="ARBA00023204"/>
    </source>
</evidence>
<keyword evidence="3" id="KW-0540">Nuclease</keyword>
<dbReference type="EMBL" id="MG775042">
    <property type="protein sequence ID" value="AUV59368.1"/>
    <property type="molecule type" value="Genomic_DNA"/>
</dbReference>
<sequence>MIQRLGSKLVKHSETNLGDMLDTRIPFLYESSPKSNMGDIKGRTQNTIKVATWNVWGAGSGSKYGGIDSNIRIRDLQERLLNAKLDFCGMQECYFNTQSPVSKLVIYPFNTAFHGVVEPFSDGKIALDFDYGNVALSGGNVVSNTNKVFTTGKPQPGHTDKEERGYTRTVSEVNGVRFCVYNTHLSYEPTRYPAQMQELCDAILGDQEQRIILMGDFNHDNLALFKPLTDAGFIIGNNKEFNTNNTEAGGTWYIDNIVYKGFRAIERNIQECSKKLADHKMFYVTLEAV</sequence>
<evidence type="ECO:0000256" key="2">
    <source>
        <dbReference type="ARBA" id="ARBA00001946"/>
    </source>
</evidence>
<evidence type="ECO:0000256" key="3">
    <source>
        <dbReference type="ARBA" id="ARBA00022722"/>
    </source>
</evidence>
<dbReference type="GO" id="GO:0046872">
    <property type="term" value="F:metal ion binding"/>
    <property type="evidence" value="ECO:0007669"/>
    <property type="project" value="UniProtKB-KW"/>
</dbReference>
<feature type="domain" description="Endonuclease/exonuclease/phosphatase" evidence="9">
    <location>
        <begin position="51"/>
        <end position="263"/>
    </location>
</feature>
<evidence type="ECO:0000313" key="10">
    <source>
        <dbReference type="EMBL" id="AUV59368.1"/>
    </source>
</evidence>
<evidence type="ECO:0000256" key="6">
    <source>
        <dbReference type="ARBA" id="ARBA00022801"/>
    </source>
</evidence>
<evidence type="ECO:0000259" key="9">
    <source>
        <dbReference type="Pfam" id="PF03372"/>
    </source>
</evidence>
<reference evidence="10" key="1">
    <citation type="submission" date="2018-04" db="EMBL/GenBank/DDBJ databases">
        <title>Citrobacter rodentium phages.</title>
        <authorList>
            <person name="Mizuno C.M."/>
            <person name="Debarbieux L."/>
            <person name="Roach D.R."/>
        </authorList>
    </citation>
    <scope>NUCLEOTIDE SEQUENCE [LARGE SCALE GENOMIC DNA]</scope>
</reference>
<dbReference type="Proteomes" id="UP000240815">
    <property type="component" value="Segment"/>
</dbReference>
<dbReference type="InterPro" id="IPR036691">
    <property type="entry name" value="Endo/exonu/phosph_ase_sf"/>
</dbReference>
<dbReference type="GO" id="GO:0003697">
    <property type="term" value="F:single-stranded DNA binding"/>
    <property type="evidence" value="ECO:0007669"/>
    <property type="project" value="TreeGrafter"/>
</dbReference>
<proteinExistence type="predicted"/>
<keyword evidence="6" id="KW-0378">Hydrolase</keyword>
<comment type="cofactor">
    <cofactor evidence="2">
        <name>Mg(2+)</name>
        <dbReference type="ChEBI" id="CHEBI:18420"/>
    </cofactor>
</comment>
<keyword evidence="7" id="KW-0460">Magnesium</keyword>
<name>A0A2K9VAX6_9CAUD</name>
<dbReference type="GO" id="GO:0006302">
    <property type="term" value="P:double-strand break repair"/>
    <property type="evidence" value="ECO:0007669"/>
    <property type="project" value="TreeGrafter"/>
</dbReference>